<comment type="subcellular location">
    <subcellularLocation>
        <location evidence="1">Cell inner membrane</location>
        <topology evidence="1">Multi-pass membrane protein</topology>
    </subcellularLocation>
</comment>
<dbReference type="RefSeq" id="WP_281487249.1">
    <property type="nucleotide sequence ID" value="NZ_JASATX010000001.1"/>
</dbReference>
<keyword evidence="2" id="KW-1003">Cell membrane</keyword>
<name>A0AAW6T206_9MICO</name>
<evidence type="ECO:0000256" key="1">
    <source>
        <dbReference type="ARBA" id="ARBA00004429"/>
    </source>
</evidence>
<dbReference type="GO" id="GO:0005886">
    <property type="term" value="C:plasma membrane"/>
    <property type="evidence" value="ECO:0007669"/>
    <property type="project" value="UniProtKB-SubCell"/>
</dbReference>
<feature type="domain" description="TRAP C4-dicarboxylate transport system permease DctM subunit" evidence="8">
    <location>
        <begin position="11"/>
        <end position="475"/>
    </location>
</feature>
<evidence type="ECO:0000313" key="9">
    <source>
        <dbReference type="EMBL" id="MDI2097454.1"/>
    </source>
</evidence>
<keyword evidence="3" id="KW-0997">Cell inner membrane</keyword>
<keyword evidence="6 7" id="KW-0472">Membrane</keyword>
<gene>
    <name evidence="9" type="ORF">QF206_00535</name>
</gene>
<evidence type="ECO:0000313" key="10">
    <source>
        <dbReference type="Proteomes" id="UP001321506"/>
    </source>
</evidence>
<dbReference type="PANTHER" id="PTHR33362:SF5">
    <property type="entry name" value="C4-DICARBOXYLATE TRAP TRANSPORTER LARGE PERMEASE PROTEIN DCTM"/>
    <property type="match status" value="1"/>
</dbReference>
<comment type="caution">
    <text evidence="9">The sequence shown here is derived from an EMBL/GenBank/DDBJ whole genome shotgun (WGS) entry which is preliminary data.</text>
</comment>
<keyword evidence="5 7" id="KW-1133">Transmembrane helix</keyword>
<keyword evidence="10" id="KW-1185">Reference proteome</keyword>
<evidence type="ECO:0000256" key="3">
    <source>
        <dbReference type="ARBA" id="ARBA00022519"/>
    </source>
</evidence>
<dbReference type="Pfam" id="PF06808">
    <property type="entry name" value="DctM"/>
    <property type="match status" value="1"/>
</dbReference>
<feature type="transmembrane region" description="Helical" evidence="7">
    <location>
        <begin position="456"/>
        <end position="480"/>
    </location>
</feature>
<feature type="transmembrane region" description="Helical" evidence="7">
    <location>
        <begin position="373"/>
        <end position="403"/>
    </location>
</feature>
<evidence type="ECO:0000256" key="5">
    <source>
        <dbReference type="ARBA" id="ARBA00022989"/>
    </source>
</evidence>
<reference evidence="9 10" key="1">
    <citation type="submission" date="2023-04" db="EMBL/GenBank/DDBJ databases">
        <title>Klugiella caeni sp. nov. isolated from the sludge of biochemical tank.</title>
        <authorList>
            <person name="Geng K."/>
        </authorList>
    </citation>
    <scope>NUCLEOTIDE SEQUENCE [LARGE SCALE GENOMIC DNA]</scope>
    <source>
        <strain evidence="9 10">YN-L-19</strain>
    </source>
</reference>
<dbReference type="InterPro" id="IPR004681">
    <property type="entry name" value="TRAP_DctM"/>
</dbReference>
<dbReference type="PANTHER" id="PTHR33362">
    <property type="entry name" value="SIALIC ACID TRAP TRANSPORTER PERMEASE PROTEIN SIAT-RELATED"/>
    <property type="match status" value="1"/>
</dbReference>
<evidence type="ECO:0000256" key="6">
    <source>
        <dbReference type="ARBA" id="ARBA00023136"/>
    </source>
</evidence>
<evidence type="ECO:0000256" key="4">
    <source>
        <dbReference type="ARBA" id="ARBA00022692"/>
    </source>
</evidence>
<organism evidence="9 10">
    <name type="scientific">Ruicaihuangia caeni</name>
    <dbReference type="NCBI Taxonomy" id="3042517"/>
    <lineage>
        <taxon>Bacteria</taxon>
        <taxon>Bacillati</taxon>
        <taxon>Actinomycetota</taxon>
        <taxon>Actinomycetes</taxon>
        <taxon>Micrococcales</taxon>
        <taxon>Microbacteriaceae</taxon>
        <taxon>Ruicaihuangia</taxon>
    </lineage>
</organism>
<feature type="transmembrane region" description="Helical" evidence="7">
    <location>
        <begin position="334"/>
        <end position="353"/>
    </location>
</feature>
<feature type="transmembrane region" description="Helical" evidence="7">
    <location>
        <begin position="272"/>
        <end position="290"/>
    </location>
</feature>
<evidence type="ECO:0000256" key="7">
    <source>
        <dbReference type="SAM" id="Phobius"/>
    </source>
</evidence>
<keyword evidence="4 7" id="KW-0812">Transmembrane</keyword>
<feature type="transmembrane region" description="Helical" evidence="7">
    <location>
        <begin position="60"/>
        <end position="80"/>
    </location>
</feature>
<dbReference type="EMBL" id="JASATX010000001">
    <property type="protein sequence ID" value="MDI2097454.1"/>
    <property type="molecule type" value="Genomic_DNA"/>
</dbReference>
<dbReference type="GO" id="GO:0022857">
    <property type="term" value="F:transmembrane transporter activity"/>
    <property type="evidence" value="ECO:0007669"/>
    <property type="project" value="TreeGrafter"/>
</dbReference>
<evidence type="ECO:0000256" key="2">
    <source>
        <dbReference type="ARBA" id="ARBA00022475"/>
    </source>
</evidence>
<feature type="transmembrane region" description="Helical" evidence="7">
    <location>
        <begin position="173"/>
        <end position="199"/>
    </location>
</feature>
<sequence length="488" mass="50519">MSPELIVVIVLALFFLLLAIEMPVALALGASGAVGTVLLHSFKVADSVLANVPFESTAKYSLVVIPLYIMLGAMATQARIPERIYTMINRVAGRFKGGLAIATIGASGGFAAISGSSVATAATLGKISVAQMMRHGYRAELATGIVAIGATLGILIPPSIILIMYSIMSGESIAALFSAGIVPGVLSAIAYIVTALILVKKHGVAIAEKQEVLETVAAGSVAAADAARAEAIAGGDAPSMRVGRSAEVALGAEASAAAPVEQSSLFSELRSLFWLLAIVAAVVISIFTGITTLAESAGIAAVVATVALVFEHYRSGVRGVMRKIRDGLAESASVTSMAFAVVVGAGIFAYFLVSARVPNNLSRWFAELDVPPLLIVVLILLMMVPLGMFLDSLAIVVIVVPIVYPTVTALGFDGVWFAILLVKLIEVGLLTPPVGMNCFVISGVTGIRLETVFKGVAPFLLCEAVLIVLLLVFPDIVLFLPNLLSSMG</sequence>
<protein>
    <submittedName>
        <fullName evidence="9">TRAP transporter large permease</fullName>
    </submittedName>
</protein>
<dbReference type="InterPro" id="IPR010656">
    <property type="entry name" value="DctM"/>
</dbReference>
<dbReference type="Proteomes" id="UP001321506">
    <property type="component" value="Unassembled WGS sequence"/>
</dbReference>
<evidence type="ECO:0000259" key="8">
    <source>
        <dbReference type="Pfam" id="PF06808"/>
    </source>
</evidence>
<feature type="transmembrane region" description="Helical" evidence="7">
    <location>
        <begin position="141"/>
        <end position="167"/>
    </location>
</feature>
<proteinExistence type="predicted"/>
<accession>A0AAW6T206</accession>
<dbReference type="AlphaFoldDB" id="A0AAW6T206"/>